<evidence type="ECO:0000256" key="4">
    <source>
        <dbReference type="ARBA" id="ARBA00022692"/>
    </source>
</evidence>
<evidence type="ECO:0000256" key="2">
    <source>
        <dbReference type="ARBA" id="ARBA00022448"/>
    </source>
</evidence>
<keyword evidence="3" id="KW-0285">Flavoprotein</keyword>
<name>A0A8H2VFE7_9SACH</name>
<dbReference type="InterPro" id="IPR039261">
    <property type="entry name" value="FNR_nucleotide-bd"/>
</dbReference>
<keyword evidence="6" id="KW-0521">NADP</keyword>
<dbReference type="GO" id="GO:0005886">
    <property type="term" value="C:plasma membrane"/>
    <property type="evidence" value="ECO:0007669"/>
    <property type="project" value="TreeGrafter"/>
</dbReference>
<dbReference type="GO" id="GO:0033215">
    <property type="term" value="P:reductive iron assimilation"/>
    <property type="evidence" value="ECO:0007669"/>
    <property type="project" value="TreeGrafter"/>
</dbReference>
<keyword evidence="8 15" id="KW-1133">Transmembrane helix</keyword>
<feature type="transmembrane region" description="Helical" evidence="15">
    <location>
        <begin position="81"/>
        <end position="101"/>
    </location>
</feature>
<feature type="transmembrane region" description="Helical" evidence="15">
    <location>
        <begin position="193"/>
        <end position="211"/>
    </location>
</feature>
<evidence type="ECO:0000256" key="1">
    <source>
        <dbReference type="ARBA" id="ARBA00004141"/>
    </source>
</evidence>
<keyword evidence="20" id="KW-1185">Reference proteome</keyword>
<evidence type="ECO:0000256" key="9">
    <source>
        <dbReference type="ARBA" id="ARBA00023002"/>
    </source>
</evidence>
<evidence type="ECO:0000256" key="3">
    <source>
        <dbReference type="ARBA" id="ARBA00022630"/>
    </source>
</evidence>
<feature type="domain" description="Ferric oxidoreductase" evidence="16">
    <location>
        <begin position="118"/>
        <end position="235"/>
    </location>
</feature>
<dbReference type="InterPro" id="IPR013130">
    <property type="entry name" value="Fe3_Rdtase_TM_dom"/>
</dbReference>
<dbReference type="SFLD" id="SFLDS00052">
    <property type="entry name" value="Ferric_Reductase_Domain"/>
    <property type="match status" value="1"/>
</dbReference>
<dbReference type="SFLD" id="SFLDF00463">
    <property type="entry name" value="AIM14"/>
    <property type="match status" value="1"/>
</dbReference>
<comment type="caution">
    <text evidence="19">The sequence shown here is derived from an EMBL/GenBank/DDBJ whole genome shotgun (WGS) entry which is preliminary data.</text>
</comment>
<comment type="subcellular location">
    <subcellularLocation>
        <location evidence="1">Membrane</location>
        <topology evidence="1">Multi-pass membrane protein</topology>
    </subcellularLocation>
</comment>
<keyword evidence="11 15" id="KW-0472">Membrane</keyword>
<feature type="transmembrane region" description="Helical" evidence="15">
    <location>
        <begin position="42"/>
        <end position="60"/>
    </location>
</feature>
<keyword evidence="2" id="KW-0813">Transport</keyword>
<keyword evidence="5" id="KW-0274">FAD</keyword>
<evidence type="ECO:0000313" key="20">
    <source>
        <dbReference type="Proteomes" id="UP000644660"/>
    </source>
</evidence>
<reference evidence="19 20" key="1">
    <citation type="submission" date="2020-05" db="EMBL/GenBank/DDBJ databases">
        <authorList>
            <person name="Casaregola S."/>
            <person name="Devillers H."/>
            <person name="Grondin C."/>
        </authorList>
    </citation>
    <scope>NUCLEOTIDE SEQUENCE [LARGE SCALE GENOMIC DNA]</scope>
    <source>
        <strain evidence="19 20">CLIB 1767</strain>
    </source>
</reference>
<gene>
    <name evidence="19" type="ORF">KABA2_04S08140</name>
</gene>
<dbReference type="Proteomes" id="UP000644660">
    <property type="component" value="Unassembled WGS sequence"/>
</dbReference>
<dbReference type="SUPFAM" id="SSF52343">
    <property type="entry name" value="Ferredoxin reductase-like, C-terminal NADP-linked domain"/>
    <property type="match status" value="1"/>
</dbReference>
<evidence type="ECO:0000259" key="17">
    <source>
        <dbReference type="Pfam" id="PF08022"/>
    </source>
</evidence>
<comment type="function">
    <text evidence="12">Probable cell surface metalloreductase. May be involved in iron or copper homeostasis.</text>
</comment>
<keyword evidence="9" id="KW-0560">Oxidoreductase</keyword>
<dbReference type="Pfam" id="PF01794">
    <property type="entry name" value="Ferric_reduct"/>
    <property type="match status" value="1"/>
</dbReference>
<organism evidence="19 20">
    <name type="scientific">Maudiozyma barnettii</name>
    <dbReference type="NCBI Taxonomy" id="61262"/>
    <lineage>
        <taxon>Eukaryota</taxon>
        <taxon>Fungi</taxon>
        <taxon>Dikarya</taxon>
        <taxon>Ascomycota</taxon>
        <taxon>Saccharomycotina</taxon>
        <taxon>Saccharomycetes</taxon>
        <taxon>Saccharomycetales</taxon>
        <taxon>Saccharomycetaceae</taxon>
        <taxon>Maudiozyma</taxon>
    </lineage>
</organism>
<dbReference type="SFLD" id="SFLDG01168">
    <property type="entry name" value="Ferric_reductase_subgroup_(FRE"/>
    <property type="match status" value="1"/>
</dbReference>
<dbReference type="InterPro" id="IPR050369">
    <property type="entry name" value="RBOH/FRE"/>
</dbReference>
<feature type="domain" description="FAD-binding 8" evidence="17">
    <location>
        <begin position="286"/>
        <end position="346"/>
    </location>
</feature>
<dbReference type="Pfam" id="PF08030">
    <property type="entry name" value="NAD_binding_6"/>
    <property type="match status" value="1"/>
</dbReference>
<dbReference type="InterPro" id="IPR013121">
    <property type="entry name" value="Fe_red_NAD-bd_6"/>
</dbReference>
<feature type="transmembrane region" description="Helical" evidence="15">
    <location>
        <begin position="155"/>
        <end position="173"/>
    </location>
</feature>
<keyword evidence="10" id="KW-0406">Ion transport</keyword>
<evidence type="ECO:0000256" key="5">
    <source>
        <dbReference type="ARBA" id="ARBA00022827"/>
    </source>
</evidence>
<evidence type="ECO:0000256" key="15">
    <source>
        <dbReference type="SAM" id="Phobius"/>
    </source>
</evidence>
<dbReference type="Pfam" id="PF08022">
    <property type="entry name" value="FAD_binding_8"/>
    <property type="match status" value="1"/>
</dbReference>
<proteinExistence type="inferred from homology"/>
<evidence type="ECO:0000256" key="13">
    <source>
        <dbReference type="ARBA" id="ARBA00038065"/>
    </source>
</evidence>
<keyword evidence="7" id="KW-0249">Electron transport</keyword>
<dbReference type="PANTHER" id="PTHR11972">
    <property type="entry name" value="NADPH OXIDASE"/>
    <property type="match status" value="1"/>
</dbReference>
<keyword evidence="4 15" id="KW-0812">Transmembrane</keyword>
<evidence type="ECO:0000259" key="16">
    <source>
        <dbReference type="Pfam" id="PF01794"/>
    </source>
</evidence>
<evidence type="ECO:0000256" key="10">
    <source>
        <dbReference type="ARBA" id="ARBA00023065"/>
    </source>
</evidence>
<dbReference type="GO" id="GO:0000293">
    <property type="term" value="F:ferric-chelate reductase activity"/>
    <property type="evidence" value="ECO:0007669"/>
    <property type="project" value="TreeGrafter"/>
</dbReference>
<dbReference type="CDD" id="cd06186">
    <property type="entry name" value="NOX_Duox_like_FAD_NADP"/>
    <property type="match status" value="1"/>
</dbReference>
<evidence type="ECO:0000256" key="6">
    <source>
        <dbReference type="ARBA" id="ARBA00022857"/>
    </source>
</evidence>
<feature type="domain" description="Ferric reductase NAD binding" evidence="18">
    <location>
        <begin position="376"/>
        <end position="501"/>
    </location>
</feature>
<comment type="similarity">
    <text evidence="13">Belongs to the ferric reductase (FRE) family. AIM14 subfamily.</text>
</comment>
<protein>
    <recommendedName>
        <fullName evidence="14">Probable metalloreductase AIM14</fullName>
    </recommendedName>
</protein>
<dbReference type="GeneID" id="64857517"/>
<dbReference type="Gene3D" id="3.40.50.80">
    <property type="entry name" value="Nucleotide-binding domain of ferredoxin-NADP reductase (FNR) module"/>
    <property type="match status" value="1"/>
</dbReference>
<dbReference type="PANTHER" id="PTHR11972:SF198">
    <property type="entry name" value="METALLOREDUCTASE AIM14-RELATED"/>
    <property type="match status" value="1"/>
</dbReference>
<evidence type="ECO:0000256" key="11">
    <source>
        <dbReference type="ARBA" id="ARBA00023136"/>
    </source>
</evidence>
<evidence type="ECO:0000256" key="14">
    <source>
        <dbReference type="ARBA" id="ARBA00039704"/>
    </source>
</evidence>
<dbReference type="InterPro" id="IPR013112">
    <property type="entry name" value="FAD-bd_8"/>
</dbReference>
<sequence>MENNKYTEVVKYVATLLSRHEDGGDTQHNEEHHKKHFANIYYGYWVLMISFLYLMFLYVVRKLPNRPSVSSTHAHILNKIYQLNPMVHLLIIFIPVCLTLPTHYSFFQNFGLYAKRIGRMSYVLVTLNLAISLKPPVFLFKHGYTYDEFIPLHKWLSRTIFIIAMVHGFAFLVKWSSDPRVSFIEKCSNIQNFIGIFIVFWMLVLILISFGPMRRRNYILFYVGHQLINLIFIFGTPLHARPGVTKPYFWLNFIFLVIHGVNRIVVSKVVKVHSIVKNTSSQNSNSLTIVRLSRIAAPAVYPPGTHIRISPYGRFNPLYWLLPSHPYTICSAPEDAEVSLIISESNFKMMTEKSYTILGSYPSIIPEALIEDIGQQILIVCGGSGIGYGLSVFEYFRHNTNVDYLKIIWLLKDLSDLEFIKVNFGLPDLKLGVNLEVYITSGNNSDTLNSSNENGESFEMQTTLHTRRIDWNEDLGDYIERKNDKSWMICCGPKSLINDACDYATQNDINFISEYYSI</sequence>
<evidence type="ECO:0000259" key="18">
    <source>
        <dbReference type="Pfam" id="PF08030"/>
    </source>
</evidence>
<dbReference type="EMBL" id="CAEFZW010000004">
    <property type="protein sequence ID" value="CAB4254520.1"/>
    <property type="molecule type" value="Genomic_DNA"/>
</dbReference>
<dbReference type="OrthoDB" id="17725at2759"/>
<feature type="transmembrane region" description="Helical" evidence="15">
    <location>
        <begin position="121"/>
        <end position="143"/>
    </location>
</feature>
<evidence type="ECO:0000256" key="8">
    <source>
        <dbReference type="ARBA" id="ARBA00022989"/>
    </source>
</evidence>
<dbReference type="RefSeq" id="XP_041406364.1">
    <property type="nucleotide sequence ID" value="XM_041550430.1"/>
</dbReference>
<evidence type="ECO:0000256" key="12">
    <source>
        <dbReference type="ARBA" id="ARBA00037386"/>
    </source>
</evidence>
<dbReference type="AlphaFoldDB" id="A0A8H2VFE7"/>
<accession>A0A8H2VFE7</accession>
<evidence type="ECO:0000313" key="19">
    <source>
        <dbReference type="EMBL" id="CAB4254520.1"/>
    </source>
</evidence>
<evidence type="ECO:0000256" key="7">
    <source>
        <dbReference type="ARBA" id="ARBA00022982"/>
    </source>
</evidence>